<sequence length="281" mass="31377">MKKALQELKKKITSLKKPRQISDDRWNKFVKQATVVLMSGGESARFLDVTKNVAVNKNAFQLPNGDSMIEMAIRMYREAGFKDFVALVYHGGQSIENRLGDGSSIGVNIRYSYDPERPVGKGGAVKHAIIKGAIPRNHYCIVHNPDDVILGFPGSFPRHVAAGHLRSEAEGVLATVVVVEETPYAFTGMKISNNIVKQIQMYPQIPIPTHIGVTILSPESYPYFDKYFDLDKKTDFESVLFPILAKRNLLAAVSVPTNCWLAVNNAKAYKELIKRLELKTK</sequence>
<name>A0A0G1VSK1_9BACT</name>
<dbReference type="InterPro" id="IPR050486">
    <property type="entry name" value="Mannose-1P_guanyltransferase"/>
</dbReference>
<accession>A0A0G1VSK1</accession>
<gene>
    <name evidence="2" type="ORF">UY44_C0001G0063</name>
</gene>
<dbReference type="Gene3D" id="3.90.550.10">
    <property type="entry name" value="Spore Coat Polysaccharide Biosynthesis Protein SpsA, Chain A"/>
    <property type="match status" value="1"/>
</dbReference>
<dbReference type="Pfam" id="PF00483">
    <property type="entry name" value="NTP_transferase"/>
    <property type="match status" value="1"/>
</dbReference>
<organism evidence="2 3">
    <name type="scientific">Candidatus Kaiserbacteria bacterium GW2011_GWA2_49_19</name>
    <dbReference type="NCBI Taxonomy" id="1618669"/>
    <lineage>
        <taxon>Bacteria</taxon>
        <taxon>Candidatus Kaiseribacteriota</taxon>
    </lineage>
</organism>
<dbReference type="InterPro" id="IPR029044">
    <property type="entry name" value="Nucleotide-diphossugar_trans"/>
</dbReference>
<dbReference type="SUPFAM" id="SSF53448">
    <property type="entry name" value="Nucleotide-diphospho-sugar transferases"/>
    <property type="match status" value="1"/>
</dbReference>
<dbReference type="PANTHER" id="PTHR22572">
    <property type="entry name" value="SUGAR-1-PHOSPHATE GUANYL TRANSFERASE"/>
    <property type="match status" value="1"/>
</dbReference>
<comment type="caution">
    <text evidence="2">The sequence shown here is derived from an EMBL/GenBank/DDBJ whole genome shotgun (WGS) entry which is preliminary data.</text>
</comment>
<evidence type="ECO:0000313" key="3">
    <source>
        <dbReference type="Proteomes" id="UP000033965"/>
    </source>
</evidence>
<feature type="domain" description="Nucleotidyl transferase" evidence="1">
    <location>
        <begin position="36"/>
        <end position="271"/>
    </location>
</feature>
<dbReference type="EMBL" id="LCPZ01000001">
    <property type="protein sequence ID" value="KKW09498.1"/>
    <property type="molecule type" value="Genomic_DNA"/>
</dbReference>
<protein>
    <recommendedName>
        <fullName evidence="1">Nucleotidyl transferase domain-containing protein</fullName>
    </recommendedName>
</protein>
<dbReference type="AlphaFoldDB" id="A0A0G1VSK1"/>
<evidence type="ECO:0000259" key="1">
    <source>
        <dbReference type="Pfam" id="PF00483"/>
    </source>
</evidence>
<dbReference type="InterPro" id="IPR005835">
    <property type="entry name" value="NTP_transferase_dom"/>
</dbReference>
<evidence type="ECO:0000313" key="2">
    <source>
        <dbReference type="EMBL" id="KKW09498.1"/>
    </source>
</evidence>
<reference evidence="2 3" key="1">
    <citation type="journal article" date="2015" name="Nature">
        <title>rRNA introns, odd ribosomes, and small enigmatic genomes across a large radiation of phyla.</title>
        <authorList>
            <person name="Brown C.T."/>
            <person name="Hug L.A."/>
            <person name="Thomas B.C."/>
            <person name="Sharon I."/>
            <person name="Castelle C.J."/>
            <person name="Singh A."/>
            <person name="Wilkins M.J."/>
            <person name="Williams K.H."/>
            <person name="Banfield J.F."/>
        </authorList>
    </citation>
    <scope>NUCLEOTIDE SEQUENCE [LARGE SCALE GENOMIC DNA]</scope>
</reference>
<dbReference type="Proteomes" id="UP000033965">
    <property type="component" value="Unassembled WGS sequence"/>
</dbReference>
<proteinExistence type="predicted"/>